<feature type="domain" description="CBS" evidence="7">
    <location>
        <begin position="148"/>
        <end position="208"/>
    </location>
</feature>
<keyword evidence="3" id="KW-1003">Cell membrane</keyword>
<proteinExistence type="inferred from homology"/>
<sequence length="378" mass="41625">MLQVAFWISVSLAVMTFVAAIVKAALEASEEDVQKAETVSFARMTLTGIFGVTIGQGLVPLGYGWWLTAIISVVLMLALLVTTQLAAKRYGHDRLGVGLAKKLSGLVNSLHLLFTPLSLPKDEEPEEFEQDLIDSVEEFGETIVREIMVPRVDMATIRDDSTLTAAMEFFLKSGFSRLPIVGKTVDEVTGILYLKDLARILHEGDKKTAKRLVSEVARKVVFTPESLAVEDLLQQMQSNATHIAIVIDEYGGVAGLVTLEDVIEELVGEIADEYDEGEEDLVELEDGGYRVAARYSLIDLGELFEIELDDEDVDSVGGLLAKELGRLPMRDDEITFSGLKFKADRIEGRRKRLVSVVVQRDQNLADAQSAFGVDENDK</sequence>
<gene>
    <name evidence="8" type="ORF">UFOPK2370_00711</name>
</gene>
<dbReference type="EMBL" id="CAEZXK010000015">
    <property type="protein sequence ID" value="CAB4687181.1"/>
    <property type="molecule type" value="Genomic_DNA"/>
</dbReference>
<evidence type="ECO:0000256" key="2">
    <source>
        <dbReference type="ARBA" id="ARBA00006337"/>
    </source>
</evidence>
<dbReference type="PANTHER" id="PTHR22777:SF32">
    <property type="entry name" value="UPF0053 INNER MEMBRANE PROTEIN YFJD"/>
    <property type="match status" value="1"/>
</dbReference>
<keyword evidence="6" id="KW-1133">Transmembrane helix</keyword>
<feature type="transmembrane region" description="Helical" evidence="6">
    <location>
        <begin position="65"/>
        <end position="87"/>
    </location>
</feature>
<dbReference type="GO" id="GO:0005886">
    <property type="term" value="C:plasma membrane"/>
    <property type="evidence" value="ECO:0007669"/>
    <property type="project" value="UniProtKB-SubCell"/>
</dbReference>
<evidence type="ECO:0000313" key="8">
    <source>
        <dbReference type="EMBL" id="CAB4687181.1"/>
    </source>
</evidence>
<organism evidence="8">
    <name type="scientific">freshwater metagenome</name>
    <dbReference type="NCBI Taxonomy" id="449393"/>
    <lineage>
        <taxon>unclassified sequences</taxon>
        <taxon>metagenomes</taxon>
        <taxon>ecological metagenomes</taxon>
    </lineage>
</organism>
<evidence type="ECO:0000256" key="6">
    <source>
        <dbReference type="SAM" id="Phobius"/>
    </source>
</evidence>
<evidence type="ECO:0000256" key="4">
    <source>
        <dbReference type="ARBA" id="ARBA00022737"/>
    </source>
</evidence>
<dbReference type="InterPro" id="IPR036318">
    <property type="entry name" value="FAD-bd_PCMH-like_sf"/>
</dbReference>
<name>A0A6J6NK98_9ZZZZ</name>
<dbReference type="InterPro" id="IPR044751">
    <property type="entry name" value="Ion_transp-like_CBS"/>
</dbReference>
<dbReference type="SMART" id="SM01091">
    <property type="entry name" value="CorC_HlyC"/>
    <property type="match status" value="1"/>
</dbReference>
<keyword evidence="6" id="KW-0812">Transmembrane</keyword>
<dbReference type="Pfam" id="PF00571">
    <property type="entry name" value="CBS"/>
    <property type="match status" value="2"/>
</dbReference>
<reference evidence="8" key="1">
    <citation type="submission" date="2020-05" db="EMBL/GenBank/DDBJ databases">
        <authorList>
            <person name="Chiriac C."/>
            <person name="Salcher M."/>
            <person name="Ghai R."/>
            <person name="Kavagutti S V."/>
        </authorList>
    </citation>
    <scope>NUCLEOTIDE SEQUENCE</scope>
</reference>
<dbReference type="PROSITE" id="PS51371">
    <property type="entry name" value="CBS"/>
    <property type="match status" value="2"/>
</dbReference>
<protein>
    <submittedName>
        <fullName evidence="8">Unannotated protein</fullName>
    </submittedName>
</protein>
<dbReference type="AlphaFoldDB" id="A0A6J6NK98"/>
<comment type="similarity">
    <text evidence="2">Belongs to the UPF0053 family.</text>
</comment>
<feature type="domain" description="CBS" evidence="7">
    <location>
        <begin position="216"/>
        <end position="273"/>
    </location>
</feature>
<evidence type="ECO:0000256" key="5">
    <source>
        <dbReference type="ARBA" id="ARBA00023122"/>
    </source>
</evidence>
<dbReference type="InterPro" id="IPR005170">
    <property type="entry name" value="Transptr-assoc_dom"/>
</dbReference>
<evidence type="ECO:0000256" key="1">
    <source>
        <dbReference type="ARBA" id="ARBA00004651"/>
    </source>
</evidence>
<evidence type="ECO:0000256" key="3">
    <source>
        <dbReference type="ARBA" id="ARBA00022475"/>
    </source>
</evidence>
<dbReference type="SUPFAM" id="SSF56176">
    <property type="entry name" value="FAD-binding/transporter-associated domain-like"/>
    <property type="match status" value="1"/>
</dbReference>
<accession>A0A6J6NK98</accession>
<feature type="transmembrane region" description="Helical" evidence="6">
    <location>
        <begin position="38"/>
        <end position="59"/>
    </location>
</feature>
<dbReference type="InterPro" id="IPR016169">
    <property type="entry name" value="FAD-bd_PCMH_sub2"/>
</dbReference>
<evidence type="ECO:0000259" key="7">
    <source>
        <dbReference type="PROSITE" id="PS51371"/>
    </source>
</evidence>
<keyword evidence="4" id="KW-0677">Repeat</keyword>
<dbReference type="Gene3D" id="3.30.465.10">
    <property type="match status" value="1"/>
</dbReference>
<dbReference type="SMART" id="SM00116">
    <property type="entry name" value="CBS"/>
    <property type="match status" value="2"/>
</dbReference>
<dbReference type="SUPFAM" id="SSF54631">
    <property type="entry name" value="CBS-domain pair"/>
    <property type="match status" value="1"/>
</dbReference>
<dbReference type="Gene3D" id="3.10.580.10">
    <property type="entry name" value="CBS-domain"/>
    <property type="match status" value="1"/>
</dbReference>
<feature type="transmembrane region" description="Helical" evidence="6">
    <location>
        <begin position="6"/>
        <end position="26"/>
    </location>
</feature>
<keyword evidence="5" id="KW-0129">CBS domain</keyword>
<dbReference type="InterPro" id="IPR046342">
    <property type="entry name" value="CBS_dom_sf"/>
</dbReference>
<dbReference type="Pfam" id="PF03471">
    <property type="entry name" value="CorC_HlyC"/>
    <property type="match status" value="1"/>
</dbReference>
<comment type="subcellular location">
    <subcellularLocation>
        <location evidence="1">Cell membrane</location>
        <topology evidence="1">Multi-pass membrane protein</topology>
    </subcellularLocation>
</comment>
<dbReference type="InterPro" id="IPR000644">
    <property type="entry name" value="CBS_dom"/>
</dbReference>
<dbReference type="GO" id="GO:0050660">
    <property type="term" value="F:flavin adenine dinucleotide binding"/>
    <property type="evidence" value="ECO:0007669"/>
    <property type="project" value="InterPro"/>
</dbReference>
<keyword evidence="6" id="KW-0472">Membrane</keyword>
<dbReference type="CDD" id="cd04590">
    <property type="entry name" value="CBS_pair_CorC_HlyC_assoc"/>
    <property type="match status" value="1"/>
</dbReference>
<dbReference type="PANTHER" id="PTHR22777">
    <property type="entry name" value="HEMOLYSIN-RELATED"/>
    <property type="match status" value="1"/>
</dbReference>
<dbReference type="FunFam" id="3.10.580.10:FF:000002">
    <property type="entry name" value="Magnesium/cobalt efflux protein CorC"/>
    <property type="match status" value="1"/>
</dbReference>